<dbReference type="GO" id="GO:0004867">
    <property type="term" value="F:serine-type endopeptidase inhibitor activity"/>
    <property type="evidence" value="ECO:0007669"/>
    <property type="project" value="UniProtKB-KW"/>
</dbReference>
<accession>A0AAV3QCL5</accession>
<organism evidence="4 5">
    <name type="scientific">Lithospermum erythrorhizon</name>
    <name type="common">Purple gromwell</name>
    <name type="synonym">Lithospermum officinale var. erythrorhizon</name>
    <dbReference type="NCBI Taxonomy" id="34254"/>
    <lineage>
        <taxon>Eukaryota</taxon>
        <taxon>Viridiplantae</taxon>
        <taxon>Streptophyta</taxon>
        <taxon>Embryophyta</taxon>
        <taxon>Tracheophyta</taxon>
        <taxon>Spermatophyta</taxon>
        <taxon>Magnoliopsida</taxon>
        <taxon>eudicotyledons</taxon>
        <taxon>Gunneridae</taxon>
        <taxon>Pentapetalae</taxon>
        <taxon>asterids</taxon>
        <taxon>lamiids</taxon>
        <taxon>Boraginales</taxon>
        <taxon>Boraginaceae</taxon>
        <taxon>Boraginoideae</taxon>
        <taxon>Lithospermeae</taxon>
        <taxon>Lithospermum</taxon>
    </lineage>
</organism>
<keyword evidence="3" id="KW-0722">Serine protease inhibitor</keyword>
<evidence type="ECO:0000256" key="1">
    <source>
        <dbReference type="ARBA" id="ARBA00008210"/>
    </source>
</evidence>
<dbReference type="EMBL" id="BAABME010020757">
    <property type="protein sequence ID" value="GAA0161363.1"/>
    <property type="molecule type" value="Genomic_DNA"/>
</dbReference>
<dbReference type="InterPro" id="IPR036354">
    <property type="entry name" value="Prot_inh_pot1_sf"/>
</dbReference>
<evidence type="ECO:0000256" key="2">
    <source>
        <dbReference type="ARBA" id="ARBA00022690"/>
    </source>
</evidence>
<comment type="caution">
    <text evidence="4">The sequence shown here is derived from an EMBL/GenBank/DDBJ whole genome shotgun (WGS) entry which is preliminary data.</text>
</comment>
<dbReference type="Gene3D" id="3.30.10.10">
    <property type="entry name" value="Trypsin Inhibitor V, subunit A"/>
    <property type="match status" value="1"/>
</dbReference>
<dbReference type="PANTHER" id="PTHR33091">
    <property type="entry name" value="PROTEIN, PUTATIVE, EXPRESSED-RELATED"/>
    <property type="match status" value="1"/>
</dbReference>
<dbReference type="SUPFAM" id="SSF54654">
    <property type="entry name" value="CI-2 family of serine protease inhibitors"/>
    <property type="match status" value="1"/>
</dbReference>
<dbReference type="Proteomes" id="UP001454036">
    <property type="component" value="Unassembled WGS sequence"/>
</dbReference>
<dbReference type="PROSITE" id="PS00285">
    <property type="entry name" value="POTATO_INHIBITOR"/>
    <property type="match status" value="1"/>
</dbReference>
<protein>
    <submittedName>
        <fullName evidence="4">Uncharacterized protein</fullName>
    </submittedName>
</protein>
<keyword evidence="5" id="KW-1185">Reference proteome</keyword>
<sequence>MASSCPGNGRKMWPELVGMHGQEAARMIETQNKMVKAIIVDKDALLILNFDCNRVWVKVDKSGIVAVIPQLG</sequence>
<dbReference type="InterPro" id="IPR000864">
    <property type="entry name" value="Prot_inh_pot1"/>
</dbReference>
<keyword evidence="2" id="KW-0646">Protease inhibitor</keyword>
<dbReference type="Pfam" id="PF00280">
    <property type="entry name" value="potato_inhibit"/>
    <property type="match status" value="1"/>
</dbReference>
<dbReference type="GO" id="GO:0009611">
    <property type="term" value="P:response to wounding"/>
    <property type="evidence" value="ECO:0007669"/>
    <property type="project" value="InterPro"/>
</dbReference>
<dbReference type="PANTHER" id="PTHR33091:SF73">
    <property type="entry name" value="INHIBITOR OF TRYPSIN AND HAGEMAN FACTOR-LIKE"/>
    <property type="match status" value="1"/>
</dbReference>
<dbReference type="AlphaFoldDB" id="A0AAV3QCL5"/>
<gene>
    <name evidence="4" type="ORF">LIER_39215</name>
</gene>
<evidence type="ECO:0000313" key="4">
    <source>
        <dbReference type="EMBL" id="GAA0161363.1"/>
    </source>
</evidence>
<proteinExistence type="inferred from homology"/>
<reference evidence="4 5" key="1">
    <citation type="submission" date="2024-01" db="EMBL/GenBank/DDBJ databases">
        <title>The complete chloroplast genome sequence of Lithospermum erythrorhizon: insights into the phylogenetic relationship among Boraginaceae species and the maternal lineages of purple gromwells.</title>
        <authorList>
            <person name="Okada T."/>
            <person name="Watanabe K."/>
        </authorList>
    </citation>
    <scope>NUCLEOTIDE SEQUENCE [LARGE SCALE GENOMIC DNA]</scope>
</reference>
<evidence type="ECO:0000313" key="5">
    <source>
        <dbReference type="Proteomes" id="UP001454036"/>
    </source>
</evidence>
<name>A0AAV3QCL5_LITER</name>
<evidence type="ECO:0000256" key="3">
    <source>
        <dbReference type="ARBA" id="ARBA00022900"/>
    </source>
</evidence>
<comment type="similarity">
    <text evidence="1">Belongs to the protease inhibitor I13 (potato type I serine protease inhibitor) family.</text>
</comment>